<dbReference type="Proteomes" id="UP000046680">
    <property type="component" value="Unassembled WGS sequence"/>
</dbReference>
<evidence type="ECO:0000313" key="2">
    <source>
        <dbReference type="EMBL" id="COX55271.1"/>
    </source>
</evidence>
<name>A0A0U0T8D7_MYCTX</name>
<dbReference type="EMBL" id="CGCX01000296">
    <property type="protein sequence ID" value="CFR72046.1"/>
    <property type="molecule type" value="Genomic_DNA"/>
</dbReference>
<dbReference type="Proteomes" id="UP000039021">
    <property type="component" value="Unassembled WGS sequence"/>
</dbReference>
<protein>
    <submittedName>
        <fullName evidence="2">Uncharacterized protein</fullName>
    </submittedName>
</protein>
<reference evidence="3" key="1">
    <citation type="submission" date="2015-03" db="EMBL/GenBank/DDBJ databases">
        <authorList>
            <consortium name="Pathogen Informatics"/>
            <person name="Murphy D."/>
        </authorList>
    </citation>
    <scope>NUCLEOTIDE SEQUENCE</scope>
    <source>
        <strain evidence="3">N09902308</strain>
    </source>
</reference>
<evidence type="ECO:0000313" key="1">
    <source>
        <dbReference type="EMBL" id="CFR72046.1"/>
    </source>
</evidence>
<evidence type="ECO:0000313" key="4">
    <source>
        <dbReference type="Proteomes" id="UP000038802"/>
    </source>
</evidence>
<proteinExistence type="predicted"/>
<organism evidence="2 4">
    <name type="scientific">Mycobacterium tuberculosis</name>
    <dbReference type="NCBI Taxonomy" id="1773"/>
    <lineage>
        <taxon>Bacteria</taxon>
        <taxon>Bacillati</taxon>
        <taxon>Actinomycetota</taxon>
        <taxon>Actinomycetes</taxon>
        <taxon>Mycobacteriales</taxon>
        <taxon>Mycobacteriaceae</taxon>
        <taxon>Mycobacterium</taxon>
        <taxon>Mycobacterium tuberculosis complex</taxon>
    </lineage>
</organism>
<dbReference type="Proteomes" id="UP000038802">
    <property type="component" value="Unassembled WGS sequence"/>
</dbReference>
<reference evidence="4 5" key="3">
    <citation type="submission" date="2015-03" db="EMBL/GenBank/DDBJ databases">
        <authorList>
            <consortium name="Pathogen Informatics"/>
        </authorList>
    </citation>
    <scope>NUCLEOTIDE SEQUENCE [LARGE SCALE GENOMIC DNA]</scope>
    <source>
        <strain evidence="1 6">C09601061</strain>
        <strain evidence="4">K00500041</strain>
        <strain evidence="5">N09902308</strain>
    </source>
</reference>
<dbReference type="EMBL" id="CSBK01002027">
    <property type="protein sequence ID" value="COZ42004.1"/>
    <property type="molecule type" value="Genomic_DNA"/>
</dbReference>
<dbReference type="AlphaFoldDB" id="A0A0U0T8D7"/>
<sequence>MVFVLAFVLVAKRMGSGKVERFGGALEQIDQGVEFDRVGMFLQVVLAGYRPHHLRSALMGLDDDRLQLARQFQIYCHD</sequence>
<evidence type="ECO:0000313" key="6">
    <source>
        <dbReference type="Proteomes" id="UP000046680"/>
    </source>
</evidence>
<evidence type="ECO:0000313" key="5">
    <source>
        <dbReference type="Proteomes" id="UP000039021"/>
    </source>
</evidence>
<evidence type="ECO:0000313" key="3">
    <source>
        <dbReference type="EMBL" id="COZ42004.1"/>
    </source>
</evidence>
<reference evidence="2" key="2">
    <citation type="submission" date="2015-03" db="EMBL/GenBank/DDBJ databases">
        <authorList>
            <person name="Murphy D."/>
        </authorList>
    </citation>
    <scope>NUCLEOTIDE SEQUENCE [LARGE SCALE GENOMIC DNA]</scope>
    <source>
        <strain evidence="2">K00500041</strain>
    </source>
</reference>
<accession>A0A0U0T8D7</accession>
<gene>
    <name evidence="1" type="ORF">ERS007657_01067</name>
    <name evidence="2" type="ORF">ERS007703_05335</name>
    <name evidence="3" type="ORF">ERS007739_03734</name>
</gene>
<dbReference type="EMBL" id="CSAE01001365">
    <property type="protein sequence ID" value="COX55271.1"/>
    <property type="molecule type" value="Genomic_DNA"/>
</dbReference>